<accession>A0A4S1XEK6</accession>
<name>A0A4S1XEK6_9SPHN</name>
<dbReference type="EMBL" id="SRXT01000003">
    <property type="protein sequence ID" value="TGX54063.1"/>
    <property type="molecule type" value="Genomic_DNA"/>
</dbReference>
<dbReference type="InterPro" id="IPR011049">
    <property type="entry name" value="Serralysin-like_metalloprot_C"/>
</dbReference>
<dbReference type="RefSeq" id="WP_135963302.1">
    <property type="nucleotide sequence ID" value="NZ_SRXT01000003.1"/>
</dbReference>
<dbReference type="InterPro" id="IPR001343">
    <property type="entry name" value="Hemolysn_Ca-bd"/>
</dbReference>
<comment type="subcellular location">
    <subcellularLocation>
        <location evidence="1">Secreted</location>
    </subcellularLocation>
</comment>
<dbReference type="PRINTS" id="PR00313">
    <property type="entry name" value="CABNDNGRPT"/>
</dbReference>
<evidence type="ECO:0000313" key="10">
    <source>
        <dbReference type="Proteomes" id="UP000306147"/>
    </source>
</evidence>
<dbReference type="Gene3D" id="2.60.40.10">
    <property type="entry name" value="Immunoglobulins"/>
    <property type="match status" value="1"/>
</dbReference>
<evidence type="ECO:0000256" key="5">
    <source>
        <dbReference type="ARBA" id="ARBA00022837"/>
    </source>
</evidence>
<evidence type="ECO:0000259" key="8">
    <source>
        <dbReference type="SMART" id="SM00736"/>
    </source>
</evidence>
<dbReference type="Gene3D" id="2.60.40.2030">
    <property type="match status" value="1"/>
</dbReference>
<feature type="region of interest" description="Disordered" evidence="6">
    <location>
        <begin position="5269"/>
        <end position="5351"/>
    </location>
</feature>
<dbReference type="PANTHER" id="PTHR38340">
    <property type="entry name" value="S-LAYER PROTEIN"/>
    <property type="match status" value="1"/>
</dbReference>
<reference evidence="9 10" key="1">
    <citation type="submission" date="2019-04" db="EMBL/GenBank/DDBJ databases">
        <title>Sphingomonas psychrotolerans sp. nov., isolated from soil in the Tianshan Mountains, Xinjiang, China.</title>
        <authorList>
            <person name="Luo Y."/>
            <person name="Sheng H."/>
        </authorList>
    </citation>
    <scope>NUCLEOTIDE SEQUENCE [LARGE SCALE GENOMIC DNA]</scope>
    <source>
        <strain evidence="9 10">ZFGT-11</strain>
    </source>
</reference>
<keyword evidence="10" id="KW-1185">Reference proteome</keyword>
<evidence type="ECO:0000256" key="2">
    <source>
        <dbReference type="ARBA" id="ARBA00022525"/>
    </source>
</evidence>
<dbReference type="OrthoDB" id="7586325at2"/>
<dbReference type="SUPFAM" id="SSF141072">
    <property type="entry name" value="CalX-like"/>
    <property type="match status" value="2"/>
</dbReference>
<dbReference type="InterPro" id="IPR003644">
    <property type="entry name" value="Calx_beta"/>
</dbReference>
<dbReference type="SMART" id="SM00736">
    <property type="entry name" value="CADG"/>
    <property type="match status" value="1"/>
</dbReference>
<evidence type="ECO:0000256" key="4">
    <source>
        <dbReference type="ARBA" id="ARBA00022737"/>
    </source>
</evidence>
<dbReference type="GO" id="GO:0005576">
    <property type="term" value="C:extracellular region"/>
    <property type="evidence" value="ECO:0007669"/>
    <property type="project" value="UniProtKB-SubCell"/>
</dbReference>
<keyword evidence="5" id="KW-0106">Calcium</keyword>
<dbReference type="PANTHER" id="PTHR38340:SF1">
    <property type="entry name" value="S-LAYER PROTEIN"/>
    <property type="match status" value="1"/>
</dbReference>
<dbReference type="SUPFAM" id="SSF51120">
    <property type="entry name" value="beta-Roll"/>
    <property type="match status" value="18"/>
</dbReference>
<dbReference type="InterPro" id="IPR006644">
    <property type="entry name" value="Cadg"/>
</dbReference>
<comment type="caution">
    <text evidence="9">The sequence shown here is derived from an EMBL/GenBank/DDBJ whole genome shotgun (WGS) entry which is preliminary data.</text>
</comment>
<keyword evidence="3" id="KW-0732">Signal</keyword>
<dbReference type="Pfam" id="PF17963">
    <property type="entry name" value="Big_9"/>
    <property type="match status" value="1"/>
</dbReference>
<dbReference type="Pfam" id="PF06594">
    <property type="entry name" value="HCBP_related"/>
    <property type="match status" value="1"/>
</dbReference>
<dbReference type="PROSITE" id="PS00330">
    <property type="entry name" value="HEMOLYSIN_CALCIUM"/>
    <property type="match status" value="21"/>
</dbReference>
<dbReference type="GO" id="GO:0007154">
    <property type="term" value="P:cell communication"/>
    <property type="evidence" value="ECO:0007669"/>
    <property type="project" value="InterPro"/>
</dbReference>
<feature type="region of interest" description="Disordered" evidence="6">
    <location>
        <begin position="1580"/>
        <end position="1604"/>
    </location>
</feature>
<dbReference type="Pfam" id="PF00353">
    <property type="entry name" value="HemolysinCabind"/>
    <property type="match status" value="28"/>
</dbReference>
<dbReference type="Pfam" id="PF03160">
    <property type="entry name" value="Calx-beta"/>
    <property type="match status" value="2"/>
</dbReference>
<dbReference type="Proteomes" id="UP000306147">
    <property type="component" value="Unassembled WGS sequence"/>
</dbReference>
<organism evidence="9 10">
    <name type="scientific">Sphingomonas gei</name>
    <dbReference type="NCBI Taxonomy" id="1395960"/>
    <lineage>
        <taxon>Bacteria</taxon>
        <taxon>Pseudomonadati</taxon>
        <taxon>Pseudomonadota</taxon>
        <taxon>Alphaproteobacteria</taxon>
        <taxon>Sphingomonadales</taxon>
        <taxon>Sphingomonadaceae</taxon>
        <taxon>Sphingomonas</taxon>
    </lineage>
</organism>
<feature type="region of interest" description="Disordered" evidence="6">
    <location>
        <begin position="2923"/>
        <end position="2948"/>
    </location>
</feature>
<keyword evidence="7" id="KW-1133">Transmembrane helix</keyword>
<feature type="transmembrane region" description="Helical" evidence="7">
    <location>
        <begin position="653"/>
        <end position="679"/>
    </location>
</feature>
<gene>
    <name evidence="9" type="ORF">E5A73_08030</name>
</gene>
<sequence length="5435" mass="549076">MPTPTPAPGTAVPGSTAKYNVRTIQFVIDRFNRRTGAAIGPNGKPISVANHAAYVAWFAQAATFASANAGNVSTIEIPAATGRPAVVIFGDFGSANDRAIGEYVASIFTSADPSVSAILAPFVQTTTAIVNGQTVQVQPQSIYIALTDLAMKLPGGQVQGAGDLYSTNDGEFEVVLNKSWFGPGGFAGASDIDKAQFLYFLVHELNHRTGGHPGLGWSSTTTPINSLQDFNAWRTSGTGTVWDPTTIMGGDGKGGFKRQDPYYGVPFQAWDKLIGALHLNISAADKASIVGNNDANYNANVLNQYRHAVWLIVEDQKKKFGTPQYFLTDALIDQFVAEGAIERTKTAATTSHNLADFVESASSSAAFAKAQAAYQVIAKDKANQLNQLKQLLQTYYKGLNLTDAEIKAKLDDISVLFENVAPGEDPQERRERILRDIEAARIDEEAVQKLKQDAGIGYVLGSVLGKFIGGNNAVLSTGSSALFGTIGQNVLEAVLNGGAVITLPSGARRSVFADIGSDLVGNLESEGIGAVSSFITAQLVKSLGISGFAGEFANSVGGAVINQILTNLTRLGDAYTVVENGVTVTKHVEVFTQIGPQLVLTAATTFLANKLAHAIYSPESLGGQIGSAVGAAVAGFLDAPMLIAAFATGNPVIIGVALLASFIDTVVFSVIGGLIGSIFGGTPVAGADSVYDANKRQFVTANVYSKHGGSKSAAASLTDAVNNIYNSVIQASGGDLIHAEQVQSGNYGMRGKSYVYRPTSSRDKGTITKSFKGASGGEDLVKFGAFTGLADPDFKIVGGNIFAKRGLQGAVSLVGSWDNFNPNALLLDMQIAKDYGEYLNSRDDIDLMLGVSPNSSFSLGWLQTLVRAEELGVTRRNESDWEGGFGYFLQSLGEMSPGAVNLSLIPTYQNSLERTFSFFDADGTFLAMAGDSVDVRRIDTIVAGAGADTIDLRSGRLANQIGYTVNGHLNDDIAVSGTDFTAQAATGVSFATGDLRKTVSVAVANDGVAEATEKFLGQLSSGNGVSIIGGAAEAVIVDGTAAKPTLVVGRSYAGENDGYAVFRVSLSKAASGVVTAALTTAANGASIGIDFGAGIEVSDNGLTGWTTATALSFAAGQTQKFVRVAVLADNGVDGAGKPTNVEGNERFALTATVTAGATLIANAPDTTGVVAAAGTATIVDASMGTTPLAWIDSVTLDEATGQAIFSIARSRSGTTASLTFATADRRELAIDVAAAVDAGDGNDIVHASDRGDTLSGGAGNDTLYGGRLDDWLLGGDGDDVLNAGGAAAGTIGGNGNFLDGGAGNDILIGREGSDWLEGGAGIDTLEGGDGDDILSGGGGKGDSIRGGRGDDHYIFRTGDADGSANLADADIVRDESGLTVLQLYQAANPGTTVTTQASFMSAAVQAAFRRFGLRDWSGEHVGSIATGASTLDGRAGLGGGEDTLAFATGITIDDVRISANAAKTDLIVEITLTGEKIVLQDWFNPLNQIENIQFADGQVLRIADFDTFTLGTDGGEFIYGTNGDDFVHAGGGDDVVYLLFGNDFGNGGKGNDFVSGDPGNDIVLGMDGDDVVLGGQGSDNVSGGAGRDEVRGGTGNDIVSGGTGNDFVAGGTGNDVFKFTRGDGQDVLVDDLSNEWELVWVSGVGYQAGYASGVGADSASIFYNGVKIYDGSNTLSRMEYDITTGRLYRHKPADPARIAANSGVDTLEFGFGIDVGDIQFRLSGDDIVVGIEPKGAVDADFASLSDRIVLKEWAASSVARGSIEQFAFFASGTIDVSRTGIIGGTDSDDWGASKISAASDKGYWVTGGAGADEIVGGTYNDLLSGNGGGDWLKGGAGADILLGGAGNDILDGGAGGQFYEGTGTDALGNLVSGATAAAAGDTLVGGDGFDVASYASAAAGVTASLLNSALNTGDAALDRFSDIEGLVGSSFSDVLAGDYDANELTGGAGADQLSGNLGDDVYVFGRGDGADIVTDEYAASTETIATATGALTEPWTERVQMVGRTGTAYNFVHLIENADTGEVAYSRAFTSTSATPGIPARVAANWLADENGVVQFAVSGSLVTRTAPAGAAGDDTLFFDDIVGRTGSTATGVQSIGLANLDFAFSGADLVISIAGTSDSIKLRNFRAAGAATFDADHGVETLLLSDGESASLKGLVFGSNGVLGTAGTANDDLLVDMIAGAHTLTGGAGNDTLSGRDGNDILDGGDGNDLLAGGAGSDTLIGGLGVDTVTYFGAATGAHVNLQTAVAAGDAAGDTFSGVENLIGSDYDDVLKGDEGDNALYGNAGNDLLVGGDAGNDMLAGGSGTDTLIGAAGDDKLDGGDDNDTLTGSEDNDVLSGGAGNDILYGDLDATEGSGTGFVSLVNRIANGSFENLGDPANDAVVSGGTTTSDLPGWQTAPGTGFKVTGPAGNRRLALDGGSSNLTVSQTIEGLSAGQAVTIGFDAYNPVETSVAFEVWWNGTLVDSIAGTNTYTYSVVGSATGSNTLTFVGLGTADGIGATLDAISVVGTGGGRDTLSGGDGNDQLYGGEGADMLVGEEGDDLLRSGTGNDSLVGGHGNDQLYGGAGSDSYLVTGDGGVDTITTGGGYDNVVFGATVEGGATALAATNLWMSRSGADLVIAVRGTSTSVTVKNWFTSATATTASADAARRILVGDKAITRSDVEALFVEMQRIGANPWDAQFQAAFDTAWQPLATFTDRFVITGSAGNDSLAPDALLVGGGRFEGLAGNDTLNGTGFADVLVGGAGNDTILAGAGDDVLQYLAEAGFDAVDGGAGADTLLATADNAVIGLGSLANVEAIDGNGKANVQIQLAAGSTLNLTGVAVTGIAKILGSTGNETITGTANADVIEGGAGNDTLRGGDGNDRLSGGTGVDTLDGGAGVDTADFSSLSAGLTADLTTNLVTGGTQLAGIENLVGTSGNDVLRGSSGGNRLEGGAGNDTLQGNDGDDTLQGGLGIDSFDGGLGFDLVDYSDKTSALVLAMTGGTIDGGTETFTGIEGIIGGSAADSFTGSANADYLAGGAGNDSLDGGNGDDRLTGGTGNDLLTGGAGSDTAIFTGKRADYSINTGTFKVTDTNAADGDEGTDTYSGVEYLQFADGIVSLGVDTNNAPMLGLPGLTAQVGQDNQGFSYTIPATAFFDLDLTDTLTFTATLADGSALPAWISFTGSTFSYLAANVPAAAVGQVFTIRVTAKDGPGTGAASVASDFTLSIQSGPGATITGTAGADVLNGTARGETINANGGNDIINGSGGADLIDGGTELDRVAYTASAAAVTVDLDSGIGKGGDAEGDRLTNIEQVFGSGFNDVLLGNALDNTLLGGGGDDLLAGGAGNDTLMGEAGVDTMLGGDGIDQIYAGKTAAGAVEDVIDGGSGIDTLWLNQGAYNGVVDLGTATNIASIENLRGSTLDDALTGNEFANQIWGDAGNDALAGGSGGDTLNGDAGSDTLDGGTGNDFLYGGADDDRLMGSADADTYDGGAGIDTLDFGLSAAAVKVNLSGGAVNGVAAGRGAGGDAEGDTFAAGTIENVTGSAFADEISGSSAANVLRGGAGADVITGDAGNDDLKGEAGADQLYGGAGSDVLSGGTENDTLYGGVDNDTLNGDDGVDTLYGDDGADTLNGGGGNDILTGGLGADIVNGGSEDDTIILTLVGEDTVDGGTGTDTASFITVGTALAIDLNNAAHKLTNVENVLSGSGNDILYGSAAANRIDGGSGDDTIEGRGGADQIIGGAGIDTVTYASSAAGTAVNSAAVGGMVVGATTVATARVISLNGVRVDLVANNSSSTTALVGAVAAAGADAEGDWFNGVENLTGSGYNDQLRGTNGSSVVRGGGGDDLIYGGAGNDTLYGDAGDDVIFGEAGVDTLWGGDGIDRLFGGGESDTLYGEAGNDFLDAGDAGDALDGGLGNDTMAGGAGGDVYKFARGGGQDIIYNYDSDVPASRDAVDFFYDSANLAASIQYSDLWFAKSGKDLIVKVLGATDQVTVKDWFTNTTAGDWTAADGFYVDIFIAGTRVNDRLVNMPTLLSIMAGTAQPASFAALAQSVRGQIDNAWGLNTPPTVTAAAGNPVSTSEDTAVQLKFVLDDAQTPGAGLTLSATASGGIFQAIQAADITIDGSDATGRTRILTLRPTGNLHGSATVTLTSSDGVLSSAPLNVNLNVLAVADNPTKSANLAVSGNGGATILLPGTLAGSKLALLADTDGSEVFDYVKVENIPVGVVLSDGTNSFTSAAGSTTATITGWNLATLRITPPAGSSADFTVVLKARSRENLAAGLIAAGGQYSSEIAVNIAVSVNGAPTAVTFTPVAGGFNENVAGVLVGTLGVTDPDGSGTYTYKIVGGADAAKFVDPNDAAGVNQLSLAPGQSLNYEAGPAQVIVRVTDRTNAASPVTYQQTIGIAPNNVPEAPSAPNAVSGATILDGATSGAVSGLALSASDPEGGTLYYDIVSQTRNWFQVNGNQLSLIGGAVADADVATGGTGTVTVVVRTRDAGGLVSAANTSFVITVTPVDELPVLSLLQPLAVTETTSGSWTGVTLNGSDPEGAAVTYEIDPSTGAAAAFQIIGSTLKLVGALDYENRPSGFGAPVGGISTTTINVRAKVGAQVGGWQAVNFQLVNVDEAPSAPGDFSTSITEWTAGDPANLIIGTIGGATDPEGGAITYSFAQTTQGDAINGNPNGWFELVGNQLRLRADIGQFPNGFNYEWFAANGVSPAISVGIVAIDPSGKRTLRTATITVANKNEAPVPSGSYLLSGVSEDSGGVNVDLQALFGSILDPEGNPLHIVSVTPGTPRGSSVTYNAPSQTLTYWVGSGFQGLAAGAIDTDTITYVVADNAGLQATGTIQVNITGANDAPVITGITWLGSFGNGIIENVPLGTVVATVNVSDPDKAANLLSLSSSASNLAVNWANNRWEISVVNPGIDYESSALQVGGATGKYLPVTISASDGALSSSYGFNANIVDIVQQVWIPSSTYPYYPTLSSNFHVEAHATQDSELQWGGGYETWFNEWALVENGTNRVVGYYSEYYRYENTTTRRPETNAFYADGYTVVNGGTNSLANFAVYSSDENNQNSVWWYAWPIVFDLGGNGFDFTSTWGGNIFFDQNADGRRDRTGWVGAADGILVFDRNRNGLIENGVEISFVGDKPGATTDLEGLAGLDTNGDGTLDAADSRFGELQVWQDLNQDGVSQAGELRFLAEIGIAAIDLHGQPTGHTVEDGLENVVLNTTRFVRTDGSEGRAGDVALTYFAAPPLPADAGTGMAPAGSEPVFTPTVGVSASVPVAIPPAAPAGPSVPGDTISLPPPQQSGTVEPSPPRRAGVSRRGTSRYTDGLGRGDVPAAAGGIDGVQSSREGDFYGSAHRPRNVDEESGDERMWRLSGWVPSKRMFDGVAPALVDVVEGAGSTGKAGGGPDLDRRALLMTQYMASFGVLAGEGGSLRRDQPQLASFDYFASGH</sequence>
<dbReference type="GO" id="GO:0016020">
    <property type="term" value="C:membrane"/>
    <property type="evidence" value="ECO:0007669"/>
    <property type="project" value="InterPro"/>
</dbReference>
<dbReference type="InterPro" id="IPR015919">
    <property type="entry name" value="Cadherin-like_sf"/>
</dbReference>
<evidence type="ECO:0000256" key="7">
    <source>
        <dbReference type="SAM" id="Phobius"/>
    </source>
</evidence>
<evidence type="ECO:0000256" key="6">
    <source>
        <dbReference type="SAM" id="MobiDB-lite"/>
    </source>
</evidence>
<dbReference type="InterPro" id="IPR018511">
    <property type="entry name" value="Hemolysin-typ_Ca-bd_CS"/>
</dbReference>
<dbReference type="InterPro" id="IPR038081">
    <property type="entry name" value="CalX-like_sf"/>
</dbReference>
<evidence type="ECO:0000256" key="1">
    <source>
        <dbReference type="ARBA" id="ARBA00004613"/>
    </source>
</evidence>
<protein>
    <recommendedName>
        <fullName evidence="8">Dystroglycan-type cadherin-like domain-containing protein</fullName>
    </recommendedName>
</protein>
<keyword evidence="7" id="KW-0472">Membrane</keyword>
<proteinExistence type="predicted"/>
<dbReference type="SUPFAM" id="SSF49313">
    <property type="entry name" value="Cadherin-like"/>
    <property type="match status" value="1"/>
</dbReference>
<dbReference type="InterPro" id="IPR010566">
    <property type="entry name" value="Haemolys_ca-bd"/>
</dbReference>
<feature type="region of interest" description="Disordered" evidence="6">
    <location>
        <begin position="2313"/>
        <end position="2334"/>
    </location>
</feature>
<keyword evidence="4" id="KW-0677">Repeat</keyword>
<keyword evidence="2" id="KW-0964">Secreted</keyword>
<dbReference type="GO" id="GO:0005509">
    <property type="term" value="F:calcium ion binding"/>
    <property type="evidence" value="ECO:0007669"/>
    <property type="project" value="InterPro"/>
</dbReference>
<dbReference type="InterPro" id="IPR013783">
    <property type="entry name" value="Ig-like_fold"/>
</dbReference>
<feature type="domain" description="Dystroglycan-type cadherin-like" evidence="8">
    <location>
        <begin position="3116"/>
        <end position="3215"/>
    </location>
</feature>
<keyword evidence="7" id="KW-0812">Transmembrane</keyword>
<evidence type="ECO:0000313" key="9">
    <source>
        <dbReference type="EMBL" id="TGX54063.1"/>
    </source>
</evidence>
<evidence type="ECO:0000256" key="3">
    <source>
        <dbReference type="ARBA" id="ARBA00022729"/>
    </source>
</evidence>
<dbReference type="Gene3D" id="2.150.10.10">
    <property type="entry name" value="Serralysin-like metalloprotease, C-terminal"/>
    <property type="match status" value="15"/>
</dbReference>
<dbReference type="InterPro" id="IPR050557">
    <property type="entry name" value="RTX_toxin/Mannuronan_C5-epim"/>
</dbReference>
<feature type="compositionally biased region" description="Gly residues" evidence="6">
    <location>
        <begin position="2925"/>
        <end position="2936"/>
    </location>
</feature>